<gene>
    <name evidence="1" type="ORF">GGR27_003429</name>
</gene>
<keyword evidence="2" id="KW-1185">Reference proteome</keyword>
<organism evidence="1 2">
    <name type="scientific">Neolewinella antarctica</name>
    <dbReference type="NCBI Taxonomy" id="442734"/>
    <lineage>
        <taxon>Bacteria</taxon>
        <taxon>Pseudomonadati</taxon>
        <taxon>Bacteroidota</taxon>
        <taxon>Saprospiria</taxon>
        <taxon>Saprospirales</taxon>
        <taxon>Lewinellaceae</taxon>
        <taxon>Neolewinella</taxon>
    </lineage>
</organism>
<evidence type="ECO:0000313" key="1">
    <source>
        <dbReference type="EMBL" id="NJC27910.1"/>
    </source>
</evidence>
<accession>A0ABX0XF09</accession>
<sequence>MGLRRLFPANLDLVAKVRPNGEGRVDVNEFETALGVDLPAQWPVGEGGEDQFIIAPDQFVVPAGALAALVVEQGKVAAFRFGFPPRLVDVLDVVEGQDGAGDFFVAAVPEQEDVFFVGGKAVKVFFGEGLVGFDQVD</sequence>
<dbReference type="Proteomes" id="UP000770785">
    <property type="component" value="Unassembled WGS sequence"/>
</dbReference>
<proteinExistence type="predicted"/>
<comment type="caution">
    <text evidence="1">The sequence shown here is derived from an EMBL/GenBank/DDBJ whole genome shotgun (WGS) entry which is preliminary data.</text>
</comment>
<evidence type="ECO:0000313" key="2">
    <source>
        <dbReference type="Proteomes" id="UP000770785"/>
    </source>
</evidence>
<protein>
    <submittedName>
        <fullName evidence="1">Uncharacterized protein</fullName>
    </submittedName>
</protein>
<dbReference type="EMBL" id="JAATJH010000007">
    <property type="protein sequence ID" value="NJC27910.1"/>
    <property type="molecule type" value="Genomic_DNA"/>
</dbReference>
<reference evidence="1 2" key="1">
    <citation type="submission" date="2020-03" db="EMBL/GenBank/DDBJ databases">
        <title>Genomic Encyclopedia of Type Strains, Phase IV (KMG-IV): sequencing the most valuable type-strain genomes for metagenomic binning, comparative biology and taxonomic classification.</title>
        <authorList>
            <person name="Goeker M."/>
        </authorList>
    </citation>
    <scope>NUCLEOTIDE SEQUENCE [LARGE SCALE GENOMIC DNA]</scope>
    <source>
        <strain evidence="1 2">DSM 105096</strain>
    </source>
</reference>
<name>A0ABX0XF09_9BACT</name>